<name>A0A7N2LLA6_QUELO</name>
<dbReference type="Proteomes" id="UP000594261">
    <property type="component" value="Chromosome 4"/>
</dbReference>
<dbReference type="AlphaFoldDB" id="A0A7N2LLA6"/>
<evidence type="ECO:0000313" key="3">
    <source>
        <dbReference type="Proteomes" id="UP000594261"/>
    </source>
</evidence>
<keyword evidence="3" id="KW-1185">Reference proteome</keyword>
<evidence type="ECO:0000313" key="2">
    <source>
        <dbReference type="EnsemblPlants" id="QL04p091061:mrna:CDS:2"/>
    </source>
</evidence>
<protein>
    <submittedName>
        <fullName evidence="2">Uncharacterized protein</fullName>
    </submittedName>
</protein>
<dbReference type="EMBL" id="LRBV02000004">
    <property type="status" value="NOT_ANNOTATED_CDS"/>
    <property type="molecule type" value="Genomic_DNA"/>
</dbReference>
<reference evidence="2 3" key="1">
    <citation type="journal article" date="2016" name="G3 (Bethesda)">
        <title>First Draft Assembly and Annotation of the Genome of a California Endemic Oak Quercus lobata Nee (Fagaceae).</title>
        <authorList>
            <person name="Sork V.L."/>
            <person name="Fitz-Gibbon S.T."/>
            <person name="Puiu D."/>
            <person name="Crepeau M."/>
            <person name="Gugger P.F."/>
            <person name="Sherman R."/>
            <person name="Stevens K."/>
            <person name="Langley C.H."/>
            <person name="Pellegrini M."/>
            <person name="Salzberg S.L."/>
        </authorList>
    </citation>
    <scope>NUCLEOTIDE SEQUENCE [LARGE SCALE GENOMIC DNA]</scope>
    <source>
        <strain evidence="2 3">cv. SW786</strain>
    </source>
</reference>
<feature type="region of interest" description="Disordered" evidence="1">
    <location>
        <begin position="1"/>
        <end position="20"/>
    </location>
</feature>
<feature type="compositionally biased region" description="Polar residues" evidence="1">
    <location>
        <begin position="1"/>
        <end position="15"/>
    </location>
</feature>
<proteinExistence type="predicted"/>
<accession>A0A7N2LLA6</accession>
<dbReference type="Gramene" id="QL04p091061:mrna">
    <property type="protein sequence ID" value="QL04p091061:mrna:CDS:2"/>
    <property type="gene ID" value="QL04p091061"/>
</dbReference>
<evidence type="ECO:0000256" key="1">
    <source>
        <dbReference type="SAM" id="MobiDB-lite"/>
    </source>
</evidence>
<dbReference type="EnsemblPlants" id="QL04p091061:mrna">
    <property type="protein sequence ID" value="QL04p091061:mrna:CDS:2"/>
    <property type="gene ID" value="QL04p091061"/>
</dbReference>
<organism evidence="2 3">
    <name type="scientific">Quercus lobata</name>
    <name type="common">Valley oak</name>
    <dbReference type="NCBI Taxonomy" id="97700"/>
    <lineage>
        <taxon>Eukaryota</taxon>
        <taxon>Viridiplantae</taxon>
        <taxon>Streptophyta</taxon>
        <taxon>Embryophyta</taxon>
        <taxon>Tracheophyta</taxon>
        <taxon>Spermatophyta</taxon>
        <taxon>Magnoliopsida</taxon>
        <taxon>eudicotyledons</taxon>
        <taxon>Gunneridae</taxon>
        <taxon>Pentapetalae</taxon>
        <taxon>rosids</taxon>
        <taxon>fabids</taxon>
        <taxon>Fagales</taxon>
        <taxon>Fagaceae</taxon>
        <taxon>Quercus</taxon>
    </lineage>
</organism>
<dbReference type="InParanoid" id="A0A7N2LLA6"/>
<reference evidence="2" key="2">
    <citation type="submission" date="2021-01" db="UniProtKB">
        <authorList>
            <consortium name="EnsemblPlants"/>
        </authorList>
    </citation>
    <scope>IDENTIFICATION</scope>
</reference>
<sequence length="89" mass="9734">MSPSKNAVHNDSYLTERQPPLVHNDIEHLSLPSDSGVPMDVTNGSDFGLELDLTVGHGFNLGSSSLVYPSVNDDFDFNPYPQLKKMKAS</sequence>